<dbReference type="InterPro" id="IPR022024">
    <property type="entry name" value="DUF3602"/>
</dbReference>
<evidence type="ECO:0000313" key="2">
    <source>
        <dbReference type="EMBL" id="KPV72499.1"/>
    </source>
</evidence>
<dbReference type="GeneID" id="28978376"/>
<feature type="compositionally biased region" description="Basic and acidic residues" evidence="1">
    <location>
        <begin position="161"/>
        <end position="170"/>
    </location>
</feature>
<gene>
    <name evidence="2" type="ORF">RHOBADRAFT_55604</name>
</gene>
<accession>A0A0P9EZ40</accession>
<dbReference type="PANTHER" id="PTHR34693:SF1">
    <property type="entry name" value="PROTEIN PAR32"/>
    <property type="match status" value="1"/>
</dbReference>
<dbReference type="EMBL" id="KQ474086">
    <property type="protein sequence ID" value="KPV72499.1"/>
    <property type="molecule type" value="Genomic_DNA"/>
</dbReference>
<protein>
    <submittedName>
        <fullName evidence="2">Uncharacterized protein</fullName>
    </submittedName>
</protein>
<feature type="region of interest" description="Disordered" evidence="1">
    <location>
        <begin position="1"/>
        <end position="170"/>
    </location>
</feature>
<dbReference type="RefSeq" id="XP_018268548.1">
    <property type="nucleotide sequence ID" value="XM_018417928.1"/>
</dbReference>
<sequence length="170" mass="18214">MPAFLDKIKNVVAPNHDEGDRGRASHAPAHGSHLNPANADQPHGAEPRGRNLTATGRGGAGNMSRSRVRDGSQPAESPADVEAARSRSRSRARAHHHGEDYPVPIGRGGLGNVRGESKDARSRDRERELEAQDKRVEAAFAEKHKDDKWLSGRGGAGNTAHGDEGPQVHK</sequence>
<dbReference type="PANTHER" id="PTHR34693">
    <property type="entry name" value="PROTEIN PAR32"/>
    <property type="match status" value="1"/>
</dbReference>
<reference evidence="2 3" key="1">
    <citation type="journal article" date="2015" name="Front. Microbiol.">
        <title>Genome sequence of the plant growth promoting endophytic yeast Rhodotorula graminis WP1.</title>
        <authorList>
            <person name="Firrincieli A."/>
            <person name="Otillar R."/>
            <person name="Salamov A."/>
            <person name="Schmutz J."/>
            <person name="Khan Z."/>
            <person name="Redman R.S."/>
            <person name="Fleck N.D."/>
            <person name="Lindquist E."/>
            <person name="Grigoriev I.V."/>
            <person name="Doty S.L."/>
        </authorList>
    </citation>
    <scope>NUCLEOTIDE SEQUENCE [LARGE SCALE GENOMIC DNA]</scope>
    <source>
        <strain evidence="2 3">WP1</strain>
    </source>
</reference>
<dbReference type="OMA" id="NTAHGDE"/>
<dbReference type="OrthoDB" id="2537432at2759"/>
<dbReference type="Pfam" id="PF12223">
    <property type="entry name" value="DUF3602"/>
    <property type="match status" value="1"/>
</dbReference>
<feature type="compositionally biased region" description="Basic residues" evidence="1">
    <location>
        <begin position="86"/>
        <end position="96"/>
    </location>
</feature>
<feature type="compositionally biased region" description="Basic and acidic residues" evidence="1">
    <location>
        <begin position="115"/>
        <end position="150"/>
    </location>
</feature>
<keyword evidence="3" id="KW-1185">Reference proteome</keyword>
<dbReference type="Proteomes" id="UP000053890">
    <property type="component" value="Unassembled WGS sequence"/>
</dbReference>
<dbReference type="InterPro" id="IPR053203">
    <property type="entry name" value="Cisplatin_resist-associated"/>
</dbReference>
<evidence type="ECO:0000256" key="1">
    <source>
        <dbReference type="SAM" id="MobiDB-lite"/>
    </source>
</evidence>
<proteinExistence type="predicted"/>
<evidence type="ECO:0000313" key="3">
    <source>
        <dbReference type="Proteomes" id="UP000053890"/>
    </source>
</evidence>
<name>A0A0P9EZ40_RHOGW</name>
<dbReference type="AlphaFoldDB" id="A0A0P9EZ40"/>
<organism evidence="2 3">
    <name type="scientific">Rhodotorula graminis (strain WP1)</name>
    <dbReference type="NCBI Taxonomy" id="578459"/>
    <lineage>
        <taxon>Eukaryota</taxon>
        <taxon>Fungi</taxon>
        <taxon>Dikarya</taxon>
        <taxon>Basidiomycota</taxon>
        <taxon>Pucciniomycotina</taxon>
        <taxon>Microbotryomycetes</taxon>
        <taxon>Sporidiobolales</taxon>
        <taxon>Sporidiobolaceae</taxon>
        <taxon>Rhodotorula</taxon>
    </lineage>
</organism>